<keyword evidence="2" id="KW-1185">Reference proteome</keyword>
<dbReference type="KEGG" id="pprf:DPRO_1133"/>
<protein>
    <submittedName>
        <fullName evidence="1">Uncharacterized protein</fullName>
    </submittedName>
</protein>
<dbReference type="EMBL" id="LT907975">
    <property type="protein sequence ID" value="SOB58018.1"/>
    <property type="molecule type" value="Genomic_DNA"/>
</dbReference>
<organism evidence="1 2">
    <name type="scientific">Pseudodesulfovibrio profundus</name>
    <dbReference type="NCBI Taxonomy" id="57320"/>
    <lineage>
        <taxon>Bacteria</taxon>
        <taxon>Pseudomonadati</taxon>
        <taxon>Thermodesulfobacteriota</taxon>
        <taxon>Desulfovibrionia</taxon>
        <taxon>Desulfovibrionales</taxon>
        <taxon>Desulfovibrionaceae</taxon>
    </lineage>
</organism>
<dbReference type="AlphaFoldDB" id="A0A2C8F6L7"/>
<reference evidence="2" key="1">
    <citation type="submission" date="2017-09" db="EMBL/GenBank/DDBJ databases">
        <authorList>
            <person name="Regsiter A."/>
            <person name="William W."/>
        </authorList>
    </citation>
    <scope>NUCLEOTIDE SEQUENCE [LARGE SCALE GENOMIC DNA]</scope>
    <source>
        <strain evidence="2">500-1</strain>
    </source>
</reference>
<evidence type="ECO:0000313" key="1">
    <source>
        <dbReference type="EMBL" id="SOB58018.1"/>
    </source>
</evidence>
<sequence length="220" mass="23740">MNAEQLEQIFGPAASASKTEANGLIAVKPSVVFHSPHGGEAGWNKAVDTVRVWVSEVRGEALVSKHGVVISRGINGRSNVVYCDTYGKGDDPIDEQSIELPFGTVVQAGITIEMRSGRRFVTACVGIVPEQCGLDHRRDNVAVGTSRIKTNDAQILVEGIVQLSPEDAALVSKLRHQVQVFGEDHVRAVLGLVTGEGDKVERQPFREEKIVYDAEAGRLS</sequence>
<gene>
    <name evidence="1" type="ORF">DPRO_1133</name>
</gene>
<accession>A0A2C8F6L7</accession>
<dbReference type="Proteomes" id="UP000219215">
    <property type="component" value="Chromosome DPRO"/>
</dbReference>
<proteinExistence type="predicted"/>
<name>A0A2C8F6L7_9BACT</name>
<evidence type="ECO:0000313" key="2">
    <source>
        <dbReference type="Proteomes" id="UP000219215"/>
    </source>
</evidence>